<sequence length="684" mass="71213">MPGDLPVKRGPFAALLTCATLAGACSDTEVQTGIAGLSGTYDVTLVNDLVFVTSSDRDELRVLDLLANPKQFVPAPNPLEALSIPVLDRPDSLTRDVGYNAEGADVPGPYVYARSSGSSQISVVAAERTRLVQAARLTAPSLVTAFASRSPGDVAGTATSTLYYAIQDPDSSLGTDTGGARVMRQDLPGPDAIAGAALPAPVAVFCLEPGESVQSMAVMSAPGELAVATRRASGRSGRTLIITDTGPRADCLQPTAPTADVSAGFGGYPVRLLVTHPRVVVSTTRTLAASQYVFGILDEVSCGGRPECTGVLAVDTSTPTRAERARDISGAPMLPIYPAAGVPTGLALMPNAIVRLAPEGSAVQSDAQVPLLGIMPSSGGGITLFAAHNLRQFDLAGTPSVAVQVRDDNEVPLPSTETNNVQARLQVLVSVTQDPTLAETRLYEGSVPNAVYRIIYQGILPGLATLPRDVNDPRRFEAEAANAGQARVGDLIVLEGPGTECATAQTVTAVEPVPGTTRVRFAIGDTDVIPAECAGLPTFTVRAGGDQPYVLLDTSDAFLSRSVLGTPFSVPTQYFYHADTFTSFPQPPPPLNIRMTGVGGGELQRGYRFVVSVSSGVRNFVFGVDNSLGTGLGAYTLPGAVAAYRQEFKNLAYIAYPSADGVLQVNLQGVVDNVANSLPLVNFE</sequence>
<dbReference type="AlphaFoldDB" id="A0A848LTZ0"/>
<accession>A0A848LTZ0</accession>
<keyword evidence="2" id="KW-1185">Reference proteome</keyword>
<dbReference type="EMBL" id="JABBJJ010000325">
    <property type="protein sequence ID" value="NMO21468.1"/>
    <property type="molecule type" value="Genomic_DNA"/>
</dbReference>
<gene>
    <name evidence="1" type="ORF">HG543_42455</name>
</gene>
<comment type="caution">
    <text evidence="1">The sequence shown here is derived from an EMBL/GenBank/DDBJ whole genome shotgun (WGS) entry which is preliminary data.</text>
</comment>
<organism evidence="1 2">
    <name type="scientific">Pyxidicoccus fallax</name>
    <dbReference type="NCBI Taxonomy" id="394095"/>
    <lineage>
        <taxon>Bacteria</taxon>
        <taxon>Pseudomonadati</taxon>
        <taxon>Myxococcota</taxon>
        <taxon>Myxococcia</taxon>
        <taxon>Myxococcales</taxon>
        <taxon>Cystobacterineae</taxon>
        <taxon>Myxococcaceae</taxon>
        <taxon>Pyxidicoccus</taxon>
    </lineage>
</organism>
<name>A0A848LTZ0_9BACT</name>
<evidence type="ECO:0000313" key="1">
    <source>
        <dbReference type="EMBL" id="NMO21468.1"/>
    </source>
</evidence>
<dbReference type="Proteomes" id="UP000518300">
    <property type="component" value="Unassembled WGS sequence"/>
</dbReference>
<proteinExistence type="predicted"/>
<reference evidence="1 2" key="1">
    <citation type="submission" date="2020-04" db="EMBL/GenBank/DDBJ databases">
        <title>Draft genome of Pyxidicoccus fallax type strain.</title>
        <authorList>
            <person name="Whitworth D.E."/>
        </authorList>
    </citation>
    <scope>NUCLEOTIDE SEQUENCE [LARGE SCALE GENOMIC DNA]</scope>
    <source>
        <strain evidence="1 2">DSM 14698</strain>
    </source>
</reference>
<evidence type="ECO:0000313" key="2">
    <source>
        <dbReference type="Proteomes" id="UP000518300"/>
    </source>
</evidence>
<protein>
    <submittedName>
        <fullName evidence="1">Uncharacterized protein</fullName>
    </submittedName>
</protein>